<feature type="region of interest" description="Disordered" evidence="1">
    <location>
        <begin position="1"/>
        <end position="22"/>
    </location>
</feature>
<gene>
    <name evidence="2" type="ORF">GBAR_LOCUS9918</name>
</gene>
<dbReference type="AlphaFoldDB" id="A0AA35RTK3"/>
<evidence type="ECO:0000313" key="3">
    <source>
        <dbReference type="Proteomes" id="UP001174909"/>
    </source>
</evidence>
<comment type="caution">
    <text evidence="2">The sequence shown here is derived from an EMBL/GenBank/DDBJ whole genome shotgun (WGS) entry which is preliminary data.</text>
</comment>
<dbReference type="EMBL" id="CASHTH010001497">
    <property type="protein sequence ID" value="CAI8016127.1"/>
    <property type="molecule type" value="Genomic_DNA"/>
</dbReference>
<evidence type="ECO:0000313" key="2">
    <source>
        <dbReference type="EMBL" id="CAI8016127.1"/>
    </source>
</evidence>
<feature type="compositionally biased region" description="Basic and acidic residues" evidence="1">
    <location>
        <begin position="48"/>
        <end position="65"/>
    </location>
</feature>
<sequence length="80" mass="8795">MGFATVQEPNSGGVSGRSYKRRSTCTNVTLQSSKEIVVAEVHCKTPVKDKDGKRITPSPETKENTTEVVYNSQKEKGNFC</sequence>
<name>A0AA35RTK3_GEOBA</name>
<feature type="region of interest" description="Disordered" evidence="1">
    <location>
        <begin position="48"/>
        <end position="68"/>
    </location>
</feature>
<proteinExistence type="predicted"/>
<accession>A0AA35RTK3</accession>
<evidence type="ECO:0000256" key="1">
    <source>
        <dbReference type="SAM" id="MobiDB-lite"/>
    </source>
</evidence>
<reference evidence="2" key="1">
    <citation type="submission" date="2023-03" db="EMBL/GenBank/DDBJ databases">
        <authorList>
            <person name="Steffen K."/>
            <person name="Cardenas P."/>
        </authorList>
    </citation>
    <scope>NUCLEOTIDE SEQUENCE</scope>
</reference>
<organism evidence="2 3">
    <name type="scientific">Geodia barretti</name>
    <name type="common">Barrett's horny sponge</name>
    <dbReference type="NCBI Taxonomy" id="519541"/>
    <lineage>
        <taxon>Eukaryota</taxon>
        <taxon>Metazoa</taxon>
        <taxon>Porifera</taxon>
        <taxon>Demospongiae</taxon>
        <taxon>Heteroscleromorpha</taxon>
        <taxon>Tetractinellida</taxon>
        <taxon>Astrophorina</taxon>
        <taxon>Geodiidae</taxon>
        <taxon>Geodia</taxon>
    </lineage>
</organism>
<keyword evidence="3" id="KW-1185">Reference proteome</keyword>
<protein>
    <submittedName>
        <fullName evidence="2">Uncharacterized protein</fullName>
    </submittedName>
</protein>
<dbReference type="Proteomes" id="UP001174909">
    <property type="component" value="Unassembled WGS sequence"/>
</dbReference>